<organism evidence="1">
    <name type="scientific">human gut metagenome</name>
    <dbReference type="NCBI Taxonomy" id="408170"/>
    <lineage>
        <taxon>unclassified sequences</taxon>
        <taxon>metagenomes</taxon>
        <taxon>organismal metagenomes</taxon>
    </lineage>
</organism>
<evidence type="ECO:0000313" key="1">
    <source>
        <dbReference type="EMBL" id="EKC67302.1"/>
    </source>
</evidence>
<dbReference type="EMBL" id="AJWY01006275">
    <property type="protein sequence ID" value="EKC67302.1"/>
    <property type="molecule type" value="Genomic_DNA"/>
</dbReference>
<accession>K1T2Y4</accession>
<name>K1T2Y4_9ZZZZ</name>
<protein>
    <submittedName>
        <fullName evidence="1">GLUG motif protein family protein</fullName>
    </submittedName>
</protein>
<feature type="non-terminal residue" evidence="1">
    <location>
        <position position="425"/>
    </location>
</feature>
<dbReference type="Gene3D" id="2.160.20.110">
    <property type="match status" value="1"/>
</dbReference>
<reference evidence="1" key="1">
    <citation type="journal article" date="2013" name="Environ. Microbiol.">
        <title>Microbiota from the distal guts of lean and obese adolescents exhibit partial functional redundancy besides clear differences in community structure.</title>
        <authorList>
            <person name="Ferrer M."/>
            <person name="Ruiz A."/>
            <person name="Lanza F."/>
            <person name="Haange S.B."/>
            <person name="Oberbach A."/>
            <person name="Till H."/>
            <person name="Bargiela R."/>
            <person name="Campoy C."/>
            <person name="Segura M.T."/>
            <person name="Richter M."/>
            <person name="von Bergen M."/>
            <person name="Seifert J."/>
            <person name="Suarez A."/>
        </authorList>
    </citation>
    <scope>NUCLEOTIDE SEQUENCE</scope>
</reference>
<proteinExistence type="predicted"/>
<dbReference type="AlphaFoldDB" id="K1T2Y4"/>
<feature type="non-terminal residue" evidence="1">
    <location>
        <position position="1"/>
    </location>
</feature>
<comment type="caution">
    <text evidence="1">The sequence shown here is derived from an EMBL/GenBank/DDBJ whole genome shotgun (WGS) entry which is preliminary data.</text>
</comment>
<sequence length="425" mass="45506">KTAFKDAAKDLSVSSDQLNAAMDYCAWLMKVMDNAYGTGSYDLIASRPDNWQQMSDKYGYEYNPDNLGTYESQRDALLKGMGDAAKAIGAISGDISTMTKIINLYYLTEDSTGHTRLDYMSAAFKNAFDALKASSGNFSTGMSYLDQVTKYLASNDPLDLPDISSDYRTAMEQMFDDLGSISAGLSRLSVETATYSNQIVSDMKAVNDQFNVVMMRLCDILELALSKDKKDIIEDVSEEELSSTTDGKVYNCDNYGKVDGDVNVGGVAGTMDIEYDFDPESDSNVIKDSTLTAKYFTKCVLLDSKNYGDATSRKDCAGAICGYADLGVISGCEGYGTAESTAGDYVGGVVGQSKGSVRNSFAKSELTGRNYIGGIAGYGMNVSGCNTLVNLNGSGNCVGTIAGEIDPDGSASDNYFVHETEAGID</sequence>
<gene>
    <name evidence="1" type="ORF">LEA_09373</name>
</gene>